<dbReference type="EMBL" id="JACGWM010000002">
    <property type="protein sequence ID" value="KAL0391125.1"/>
    <property type="molecule type" value="Genomic_DNA"/>
</dbReference>
<name>A0AAW2SGD5_9LAMI</name>
<protein>
    <submittedName>
        <fullName evidence="1">Uncharacterized protein</fullName>
    </submittedName>
</protein>
<dbReference type="AlphaFoldDB" id="A0AAW2SGD5"/>
<accession>A0AAW2SGD5</accession>
<comment type="caution">
    <text evidence="1">The sequence shown here is derived from an EMBL/GenBank/DDBJ whole genome shotgun (WGS) entry which is preliminary data.</text>
</comment>
<evidence type="ECO:0000313" key="1">
    <source>
        <dbReference type="EMBL" id="KAL0391125.1"/>
    </source>
</evidence>
<organism evidence="1">
    <name type="scientific">Sesamum calycinum</name>
    <dbReference type="NCBI Taxonomy" id="2727403"/>
    <lineage>
        <taxon>Eukaryota</taxon>
        <taxon>Viridiplantae</taxon>
        <taxon>Streptophyta</taxon>
        <taxon>Embryophyta</taxon>
        <taxon>Tracheophyta</taxon>
        <taxon>Spermatophyta</taxon>
        <taxon>Magnoliopsida</taxon>
        <taxon>eudicotyledons</taxon>
        <taxon>Gunneridae</taxon>
        <taxon>Pentapetalae</taxon>
        <taxon>asterids</taxon>
        <taxon>lamiids</taxon>
        <taxon>Lamiales</taxon>
        <taxon>Pedaliaceae</taxon>
        <taxon>Sesamum</taxon>
    </lineage>
</organism>
<dbReference type="InterPro" id="IPR004242">
    <property type="entry name" value="Transposase_21"/>
</dbReference>
<sequence>MLYASRKIPEHMTWHTAHHTKEGSMCHHSDVEAWKHFNPMYPDFAEEPRNVRLGLCTDGFALHGQYSHTYSCWPIIITLYNLPLGMRMSFEYIFLMMVIPDLYYSKRLIDMYLELLIEELLNL</sequence>
<gene>
    <name evidence="1" type="ORF">Scaly_0469600</name>
</gene>
<reference evidence="1" key="2">
    <citation type="journal article" date="2024" name="Plant">
        <title>Genomic evolution and insights into agronomic trait innovations of Sesamum species.</title>
        <authorList>
            <person name="Miao H."/>
            <person name="Wang L."/>
            <person name="Qu L."/>
            <person name="Liu H."/>
            <person name="Sun Y."/>
            <person name="Le M."/>
            <person name="Wang Q."/>
            <person name="Wei S."/>
            <person name="Zheng Y."/>
            <person name="Lin W."/>
            <person name="Duan Y."/>
            <person name="Cao H."/>
            <person name="Xiong S."/>
            <person name="Wang X."/>
            <person name="Wei L."/>
            <person name="Li C."/>
            <person name="Ma Q."/>
            <person name="Ju M."/>
            <person name="Zhao R."/>
            <person name="Li G."/>
            <person name="Mu C."/>
            <person name="Tian Q."/>
            <person name="Mei H."/>
            <person name="Zhang T."/>
            <person name="Gao T."/>
            <person name="Zhang H."/>
        </authorList>
    </citation>
    <scope>NUCLEOTIDE SEQUENCE</scope>
    <source>
        <strain evidence="1">KEN8</strain>
    </source>
</reference>
<dbReference type="Pfam" id="PF02992">
    <property type="entry name" value="Transposase_21"/>
    <property type="match status" value="1"/>
</dbReference>
<proteinExistence type="predicted"/>
<reference evidence="1" key="1">
    <citation type="submission" date="2020-06" db="EMBL/GenBank/DDBJ databases">
        <authorList>
            <person name="Li T."/>
            <person name="Hu X."/>
            <person name="Zhang T."/>
            <person name="Song X."/>
            <person name="Zhang H."/>
            <person name="Dai N."/>
            <person name="Sheng W."/>
            <person name="Hou X."/>
            <person name="Wei L."/>
        </authorList>
    </citation>
    <scope>NUCLEOTIDE SEQUENCE</scope>
    <source>
        <strain evidence="1">KEN8</strain>
        <tissue evidence="1">Leaf</tissue>
    </source>
</reference>